<keyword evidence="5 10" id="KW-0418">Kinase</keyword>
<name>A0A6A0AU71_9ACTN</name>
<evidence type="ECO:0000313" key="10">
    <source>
        <dbReference type="EMBL" id="GFH36005.1"/>
    </source>
</evidence>
<dbReference type="Gene3D" id="3.30.200.20">
    <property type="entry name" value="Phosphorylase Kinase, domain 1"/>
    <property type="match status" value="1"/>
</dbReference>
<dbReference type="Gene3D" id="1.10.510.10">
    <property type="entry name" value="Transferase(Phosphotransferase) domain 1"/>
    <property type="match status" value="1"/>
</dbReference>
<evidence type="ECO:0000256" key="1">
    <source>
        <dbReference type="ARBA" id="ARBA00012513"/>
    </source>
</evidence>
<dbReference type="InterPro" id="IPR008271">
    <property type="entry name" value="Ser/Thr_kinase_AS"/>
</dbReference>
<proteinExistence type="predicted"/>
<dbReference type="PANTHER" id="PTHR43289:SF6">
    <property type="entry name" value="SERINE_THREONINE-PROTEIN KINASE NEKL-3"/>
    <property type="match status" value="1"/>
</dbReference>
<feature type="binding site" evidence="7">
    <location>
        <position position="96"/>
    </location>
    <ligand>
        <name>ATP</name>
        <dbReference type="ChEBI" id="CHEBI:30616"/>
    </ligand>
</feature>
<evidence type="ECO:0000256" key="6">
    <source>
        <dbReference type="ARBA" id="ARBA00022840"/>
    </source>
</evidence>
<evidence type="ECO:0000259" key="9">
    <source>
        <dbReference type="PROSITE" id="PS50011"/>
    </source>
</evidence>
<evidence type="ECO:0000256" key="8">
    <source>
        <dbReference type="SAM" id="MobiDB-lite"/>
    </source>
</evidence>
<dbReference type="PROSITE" id="PS00108">
    <property type="entry name" value="PROTEIN_KINASE_ST"/>
    <property type="match status" value="1"/>
</dbReference>
<dbReference type="PANTHER" id="PTHR43289">
    <property type="entry name" value="MITOGEN-ACTIVATED PROTEIN KINASE KINASE KINASE 20-RELATED"/>
    <property type="match status" value="1"/>
</dbReference>
<keyword evidence="3" id="KW-0808">Transferase</keyword>
<feature type="region of interest" description="Disordered" evidence="8">
    <location>
        <begin position="1"/>
        <end position="64"/>
    </location>
</feature>
<organism evidence="10 11">
    <name type="scientific">Streptomyces pacificus</name>
    <dbReference type="NCBI Taxonomy" id="2705029"/>
    <lineage>
        <taxon>Bacteria</taxon>
        <taxon>Bacillati</taxon>
        <taxon>Actinomycetota</taxon>
        <taxon>Actinomycetes</taxon>
        <taxon>Kitasatosporales</taxon>
        <taxon>Streptomycetaceae</taxon>
        <taxon>Streptomyces</taxon>
    </lineage>
</organism>
<gene>
    <name evidence="10" type="ORF">SCWH03_22270</name>
</gene>
<evidence type="ECO:0000256" key="7">
    <source>
        <dbReference type="PROSITE-ProRule" id="PRU10141"/>
    </source>
</evidence>
<keyword evidence="4 7" id="KW-0547">Nucleotide-binding</keyword>
<evidence type="ECO:0000256" key="3">
    <source>
        <dbReference type="ARBA" id="ARBA00022679"/>
    </source>
</evidence>
<dbReference type="PROSITE" id="PS50011">
    <property type="entry name" value="PROTEIN_KINASE_DOM"/>
    <property type="match status" value="1"/>
</dbReference>
<keyword evidence="2 10" id="KW-0723">Serine/threonine-protein kinase</keyword>
<protein>
    <recommendedName>
        <fullName evidence="1">non-specific serine/threonine protein kinase</fullName>
        <ecNumber evidence="1">2.7.11.1</ecNumber>
    </recommendedName>
</protein>
<dbReference type="AlphaFoldDB" id="A0A6A0AU71"/>
<evidence type="ECO:0000256" key="2">
    <source>
        <dbReference type="ARBA" id="ARBA00022527"/>
    </source>
</evidence>
<dbReference type="GO" id="GO:0004674">
    <property type="term" value="F:protein serine/threonine kinase activity"/>
    <property type="evidence" value="ECO:0007669"/>
    <property type="project" value="UniProtKB-KW"/>
</dbReference>
<dbReference type="PROSITE" id="PS00107">
    <property type="entry name" value="PROTEIN_KINASE_ATP"/>
    <property type="match status" value="1"/>
</dbReference>
<dbReference type="Pfam" id="PF00069">
    <property type="entry name" value="Pkinase"/>
    <property type="match status" value="1"/>
</dbReference>
<dbReference type="SUPFAM" id="SSF56112">
    <property type="entry name" value="Protein kinase-like (PK-like)"/>
    <property type="match status" value="1"/>
</dbReference>
<dbReference type="RefSeq" id="WP_173263932.1">
    <property type="nucleotide sequence ID" value="NZ_BLLG01000005.1"/>
</dbReference>
<reference evidence="10 11" key="1">
    <citation type="submission" date="2020-02" db="EMBL/GenBank/DDBJ databases">
        <title>Whole Genome Shotgun Sequence of Streptomyces sp. strain CWH03.</title>
        <authorList>
            <person name="Dohra H."/>
            <person name="Kodani S."/>
            <person name="Yamamura H."/>
        </authorList>
    </citation>
    <scope>NUCLEOTIDE SEQUENCE [LARGE SCALE GENOMIC DNA]</scope>
    <source>
        <strain evidence="10 11">CWH03</strain>
    </source>
</reference>
<feature type="domain" description="Protein kinase" evidence="9">
    <location>
        <begin position="67"/>
        <end position="334"/>
    </location>
</feature>
<dbReference type="GO" id="GO:0005524">
    <property type="term" value="F:ATP binding"/>
    <property type="evidence" value="ECO:0007669"/>
    <property type="project" value="UniProtKB-UniRule"/>
</dbReference>
<dbReference type="CDD" id="cd14014">
    <property type="entry name" value="STKc_PknB_like"/>
    <property type="match status" value="1"/>
</dbReference>
<dbReference type="SMART" id="SM00220">
    <property type="entry name" value="S_TKc"/>
    <property type="match status" value="1"/>
</dbReference>
<dbReference type="EMBL" id="BLLG01000005">
    <property type="protein sequence ID" value="GFH36005.1"/>
    <property type="molecule type" value="Genomic_DNA"/>
</dbReference>
<sequence length="551" mass="59621">MTNEGGWAHEPTSYRLEPPVTLGQQDTGGKSGPEPAVSPALGRRTPTQVVHPESDPQDQGRSVGGRYRLVSRLGHGGMGTVWKAHDRIVGRDVAVKEPRLPDHIPEREKANVYTRMEREARAAATIDHPCVVTVHDVVIEDGRPWLVMELVNGSSLGDRLAEGTLDTREAARIGLAVHGALAAAHEAGVLHRDVKPDNVLLGRYDRVVLTDFGIAQIEGEQRLTEAGGFVGSPEFIAPERVLGQLPGPESDWWSLGVMLYLAVEGVSPFRRANTPATLQAVLSADPAPPSRGAGALGHLIMQLLRKDPAARPGPHEIRQILENAARPPQPAPTLVGASAGGSGGGVLRTLRTSRTAQWGAGGGGLLAAALVLGLVLVDPFASDGPPEGWVVRQEGEVVNASLAVPKDYRRTVDDDNSYVTFADPSGVFKVTLRKYTEDDQKGAPFEELPKLAEDRAEFYRKGAESSMEEVSSKVRETTHQGRPAAEIVTTYRAYGSDDDDITFHQIERLYANEEEGAFWRLKVVMPAEGDARPNGERLYRDIARSLQIQDL</sequence>
<dbReference type="Proteomes" id="UP000484988">
    <property type="component" value="Unassembled WGS sequence"/>
</dbReference>
<dbReference type="InterPro" id="IPR000719">
    <property type="entry name" value="Prot_kinase_dom"/>
</dbReference>
<dbReference type="InterPro" id="IPR017441">
    <property type="entry name" value="Protein_kinase_ATP_BS"/>
</dbReference>
<dbReference type="EC" id="2.7.11.1" evidence="1"/>
<keyword evidence="6 7" id="KW-0067">ATP-binding</keyword>
<evidence type="ECO:0000256" key="5">
    <source>
        <dbReference type="ARBA" id="ARBA00022777"/>
    </source>
</evidence>
<evidence type="ECO:0000313" key="11">
    <source>
        <dbReference type="Proteomes" id="UP000484988"/>
    </source>
</evidence>
<accession>A0A6A0AU71</accession>
<keyword evidence="11" id="KW-1185">Reference proteome</keyword>
<comment type="caution">
    <text evidence="10">The sequence shown here is derived from an EMBL/GenBank/DDBJ whole genome shotgun (WGS) entry which is preliminary data.</text>
</comment>
<dbReference type="InterPro" id="IPR011009">
    <property type="entry name" value="Kinase-like_dom_sf"/>
</dbReference>
<evidence type="ECO:0000256" key="4">
    <source>
        <dbReference type="ARBA" id="ARBA00022741"/>
    </source>
</evidence>